<keyword evidence="4 6" id="KW-0472">Membrane</keyword>
<feature type="compositionally biased region" description="Polar residues" evidence="5">
    <location>
        <begin position="333"/>
        <end position="342"/>
    </location>
</feature>
<dbReference type="AlphaFoldDB" id="A0A8H3IY20"/>
<keyword evidence="2 6" id="KW-0812">Transmembrane</keyword>
<evidence type="ECO:0000313" key="8">
    <source>
        <dbReference type="Proteomes" id="UP000664169"/>
    </source>
</evidence>
<keyword evidence="3 6" id="KW-1133">Transmembrane helix</keyword>
<evidence type="ECO:0000256" key="5">
    <source>
        <dbReference type="SAM" id="MobiDB-lite"/>
    </source>
</evidence>
<dbReference type="PANTHER" id="PTHR15549">
    <property type="entry name" value="PAIRED IMMUNOGLOBULIN-LIKE TYPE 2 RECEPTOR"/>
    <property type="match status" value="1"/>
</dbReference>
<dbReference type="Proteomes" id="UP000664169">
    <property type="component" value="Unassembled WGS sequence"/>
</dbReference>
<dbReference type="EMBL" id="CAJPDQ010000040">
    <property type="protein sequence ID" value="CAF9931809.1"/>
    <property type="molecule type" value="Genomic_DNA"/>
</dbReference>
<feature type="region of interest" description="Disordered" evidence="5">
    <location>
        <begin position="593"/>
        <end position="672"/>
    </location>
</feature>
<reference evidence="7" key="1">
    <citation type="submission" date="2021-03" db="EMBL/GenBank/DDBJ databases">
        <authorList>
            <person name="Tagirdzhanova G."/>
        </authorList>
    </citation>
    <scope>NUCLEOTIDE SEQUENCE</scope>
</reference>
<comment type="caution">
    <text evidence="7">The sequence shown here is derived from an EMBL/GenBank/DDBJ whole genome shotgun (WGS) entry which is preliminary data.</text>
</comment>
<evidence type="ECO:0000256" key="2">
    <source>
        <dbReference type="ARBA" id="ARBA00022692"/>
    </source>
</evidence>
<dbReference type="Gene3D" id="2.120.10.80">
    <property type="entry name" value="Kelch-type beta propeller"/>
    <property type="match status" value="1"/>
</dbReference>
<feature type="region of interest" description="Disordered" evidence="5">
    <location>
        <begin position="445"/>
        <end position="487"/>
    </location>
</feature>
<sequence length="753" mass="79237">MTSAPFSYQQTPSPSTPLNGHCSVIFNTNGVDTLFAFQSNAFQSLPLQPGASWATLAPGVAVNGAKCVLGKWNNQDALIVVGGTTTDPAQKDFPGLQYYTFATNQWASIPPGNSVVQNRLMHGAAYLESSNTLLVYSGFQDNSFTQSSETFTIAAVPPYTSQSMPAGAPLAINPIVLPWNASHAAMLGGSDSNRAVWIFNQDMGWGKLGVSVPSIVTNMSTVTAATMNLDNDGKVLELFDLQAVPNTVTSLTVQSSNSNPQARDIVIRDDIPPYNGTLSSSVERVGYSLAQTPSSGLVIASGGTGDAAAAVVMFNQTSNAWISPQAFFEKSNGNNQFQSPLGSSSSTSSVSSSASTDAASTSTTSISTSASSAAASTTLSTSSTSSGAINLGTALPTSTSAPDTGGGGLSQTNRTILGGVLGGLAGVGALLVLLLLILRWRKQKKRARSPDYHDEGKNQMGFDDSDAVADYPRSASRGTKNSGKEEWKKMPTAQEKLGAPISKPNLISDSLNPAGIGLSLQTQPLISTTGPSPEAKSDDGWNQYFAKAGSSNALIPEEDRLRMDSVSHQTEYTSSNYDVASHTASIYQDQDSALLDPRGSGYPKSEQSWEQSKLHPSHKRGPSSEYRPESSISEEDETPETFLDPASSTSGTQAWESLGPGNGQSAFDLRPSSSVYAESIQYPHPGDKVHIAGEDQSFNSSGATKGTSTNTNNSWKTPSESRGMRTLATKDLTGALSSRPQKDDMSWLNLGKQ</sequence>
<protein>
    <submittedName>
        <fullName evidence="7">Uncharacterized protein</fullName>
    </submittedName>
</protein>
<feature type="compositionally biased region" description="Basic and acidic residues" evidence="5">
    <location>
        <begin position="448"/>
        <end position="457"/>
    </location>
</feature>
<comment type="subcellular location">
    <subcellularLocation>
        <location evidence="1">Membrane</location>
        <topology evidence="1">Single-pass membrane protein</topology>
    </subcellularLocation>
</comment>
<dbReference type="InterPro" id="IPR051694">
    <property type="entry name" value="Immunoregulatory_rcpt-like"/>
</dbReference>
<organism evidence="7 8">
    <name type="scientific">Gomphillus americanus</name>
    <dbReference type="NCBI Taxonomy" id="1940652"/>
    <lineage>
        <taxon>Eukaryota</taxon>
        <taxon>Fungi</taxon>
        <taxon>Dikarya</taxon>
        <taxon>Ascomycota</taxon>
        <taxon>Pezizomycotina</taxon>
        <taxon>Lecanoromycetes</taxon>
        <taxon>OSLEUM clade</taxon>
        <taxon>Ostropomycetidae</taxon>
        <taxon>Ostropales</taxon>
        <taxon>Graphidaceae</taxon>
        <taxon>Gomphilloideae</taxon>
        <taxon>Gomphillus</taxon>
    </lineage>
</organism>
<dbReference type="InterPro" id="IPR015915">
    <property type="entry name" value="Kelch-typ_b-propeller"/>
</dbReference>
<accession>A0A8H3IY20</accession>
<dbReference type="SUPFAM" id="SSF117281">
    <property type="entry name" value="Kelch motif"/>
    <property type="match status" value="1"/>
</dbReference>
<evidence type="ECO:0000313" key="7">
    <source>
        <dbReference type="EMBL" id="CAF9931809.1"/>
    </source>
</evidence>
<feature type="compositionally biased region" description="Polar residues" evidence="5">
    <location>
        <begin position="696"/>
        <end position="720"/>
    </location>
</feature>
<feature type="region of interest" description="Disordered" evidence="5">
    <location>
        <begin position="523"/>
        <end position="542"/>
    </location>
</feature>
<evidence type="ECO:0000256" key="6">
    <source>
        <dbReference type="SAM" id="Phobius"/>
    </source>
</evidence>
<dbReference type="GO" id="GO:0016020">
    <property type="term" value="C:membrane"/>
    <property type="evidence" value="ECO:0007669"/>
    <property type="project" value="UniProtKB-SubCell"/>
</dbReference>
<feature type="region of interest" description="Disordered" evidence="5">
    <location>
        <begin position="333"/>
        <end position="407"/>
    </location>
</feature>
<evidence type="ECO:0000256" key="1">
    <source>
        <dbReference type="ARBA" id="ARBA00004167"/>
    </source>
</evidence>
<feature type="compositionally biased region" description="Low complexity" evidence="5">
    <location>
        <begin position="343"/>
        <end position="386"/>
    </location>
</feature>
<feature type="compositionally biased region" description="Polar residues" evidence="5">
    <location>
        <begin position="646"/>
        <end position="655"/>
    </location>
</feature>
<feature type="region of interest" description="Disordered" evidence="5">
    <location>
        <begin position="685"/>
        <end position="753"/>
    </location>
</feature>
<dbReference type="OrthoDB" id="5352000at2759"/>
<feature type="transmembrane region" description="Helical" evidence="6">
    <location>
        <begin position="416"/>
        <end position="438"/>
    </location>
</feature>
<gene>
    <name evidence="7" type="ORF">GOMPHAMPRED_006407</name>
</gene>
<proteinExistence type="predicted"/>
<evidence type="ECO:0000256" key="3">
    <source>
        <dbReference type="ARBA" id="ARBA00022989"/>
    </source>
</evidence>
<evidence type="ECO:0000256" key="4">
    <source>
        <dbReference type="ARBA" id="ARBA00023136"/>
    </source>
</evidence>
<dbReference type="PANTHER" id="PTHR15549:SF30">
    <property type="entry name" value="MID2 DOMAIN-CONTAINING PROTEIN"/>
    <property type="match status" value="1"/>
</dbReference>
<keyword evidence="8" id="KW-1185">Reference proteome</keyword>
<dbReference type="GO" id="GO:0071944">
    <property type="term" value="C:cell periphery"/>
    <property type="evidence" value="ECO:0007669"/>
    <property type="project" value="UniProtKB-ARBA"/>
</dbReference>
<name>A0A8H3IY20_9LECA</name>